<feature type="domain" description="LysM" evidence="2">
    <location>
        <begin position="116"/>
        <end position="162"/>
    </location>
</feature>
<dbReference type="InterPro" id="IPR036415">
    <property type="entry name" value="Lamin_tail_dom_sf"/>
</dbReference>
<dbReference type="Proteomes" id="UP000229681">
    <property type="component" value="Unassembled WGS sequence"/>
</dbReference>
<protein>
    <recommendedName>
        <fullName evidence="6">LysM domain-containing protein</fullName>
    </recommendedName>
</protein>
<evidence type="ECO:0000313" key="5">
    <source>
        <dbReference type="Proteomes" id="UP000229681"/>
    </source>
</evidence>
<comment type="caution">
    <text evidence="4">The sequence shown here is derived from an EMBL/GenBank/DDBJ whole genome shotgun (WGS) entry which is preliminary data.</text>
</comment>
<name>A0A2M8PF70_9CHLR</name>
<proteinExistence type="predicted"/>
<evidence type="ECO:0008006" key="6">
    <source>
        <dbReference type="Google" id="ProtNLM"/>
    </source>
</evidence>
<dbReference type="CDD" id="cd00118">
    <property type="entry name" value="LysM"/>
    <property type="match status" value="1"/>
</dbReference>
<evidence type="ECO:0000313" key="4">
    <source>
        <dbReference type="EMBL" id="PJF36198.1"/>
    </source>
</evidence>
<accession>A0A2M8PF70</accession>
<evidence type="ECO:0000259" key="3">
    <source>
        <dbReference type="PROSITE" id="PS51841"/>
    </source>
</evidence>
<feature type="transmembrane region" description="Helical" evidence="1">
    <location>
        <begin position="7"/>
        <end position="27"/>
    </location>
</feature>
<dbReference type="InterPro" id="IPR036779">
    <property type="entry name" value="LysM_dom_sf"/>
</dbReference>
<sequence>MSRRALLGYLILNVLVTFTVMVGVLLINEARLSITPTPVRNLLPVVITATPDPNYTPPVVYVVVTATPSSGIALQPMPAEGTPQAVLRGEGAPTLDPALLPPELQPATGTDPNACPTYALVAGDTAGALAERYGVPLADLMRVNNLREEDLTRLQIGQVLVIPIQGCGLATETPTPSATPSLTPSPPPTATLIPTLAADQLKIEITQIISPGDITQEGIEIRNISGSVIEIGGWTLSDSKGNTYTFPDYQMFEGRRVVVYTRGGVSTPLALFWGLPRAIWGDPNEVAVILDTEGRVQARYSRRQSAAGP</sequence>
<dbReference type="Gene3D" id="2.60.40.1260">
    <property type="entry name" value="Lamin Tail domain"/>
    <property type="match status" value="1"/>
</dbReference>
<dbReference type="AlphaFoldDB" id="A0A2M8PF70"/>
<dbReference type="Pfam" id="PF00932">
    <property type="entry name" value="LTD"/>
    <property type="match status" value="1"/>
</dbReference>
<reference evidence="4 5" key="1">
    <citation type="submission" date="2017-11" db="EMBL/GenBank/DDBJ databases">
        <title>Evolution of Phototrophy in the Chloroflexi Phylum Driven by Horizontal Gene Transfer.</title>
        <authorList>
            <person name="Ward L.M."/>
            <person name="Hemp J."/>
            <person name="Shih P.M."/>
            <person name="Mcglynn S.E."/>
            <person name="Fischer W."/>
        </authorList>
    </citation>
    <scope>NUCLEOTIDE SEQUENCE [LARGE SCALE GENOMIC DNA]</scope>
    <source>
        <strain evidence="4">JP3_13</strain>
    </source>
</reference>
<keyword evidence="1" id="KW-0812">Transmembrane</keyword>
<dbReference type="Pfam" id="PF01476">
    <property type="entry name" value="LysM"/>
    <property type="match status" value="1"/>
</dbReference>
<dbReference type="PROSITE" id="PS51841">
    <property type="entry name" value="LTD"/>
    <property type="match status" value="1"/>
</dbReference>
<evidence type="ECO:0000259" key="2">
    <source>
        <dbReference type="PROSITE" id="PS51782"/>
    </source>
</evidence>
<dbReference type="Gene3D" id="3.10.350.10">
    <property type="entry name" value="LysM domain"/>
    <property type="match status" value="1"/>
</dbReference>
<dbReference type="PROSITE" id="PS51782">
    <property type="entry name" value="LYSM"/>
    <property type="match status" value="1"/>
</dbReference>
<keyword evidence="1" id="KW-1133">Transmembrane helix</keyword>
<dbReference type="SMART" id="SM00257">
    <property type="entry name" value="LysM"/>
    <property type="match status" value="1"/>
</dbReference>
<keyword evidence="1" id="KW-0472">Membrane</keyword>
<gene>
    <name evidence="4" type="ORF">CUN49_06725</name>
</gene>
<dbReference type="SUPFAM" id="SSF74853">
    <property type="entry name" value="Lamin A/C globular tail domain"/>
    <property type="match status" value="1"/>
</dbReference>
<evidence type="ECO:0000256" key="1">
    <source>
        <dbReference type="SAM" id="Phobius"/>
    </source>
</evidence>
<organism evidence="4 5">
    <name type="scientific">Candidatus Thermofonsia Clade 1 bacterium</name>
    <dbReference type="NCBI Taxonomy" id="2364210"/>
    <lineage>
        <taxon>Bacteria</taxon>
        <taxon>Bacillati</taxon>
        <taxon>Chloroflexota</taxon>
        <taxon>Candidatus Thermofontia</taxon>
        <taxon>Candidatus Thermofonsia Clade 1</taxon>
    </lineage>
</organism>
<dbReference type="InterPro" id="IPR018392">
    <property type="entry name" value="LysM"/>
</dbReference>
<feature type="domain" description="LTD" evidence="3">
    <location>
        <begin position="187"/>
        <end position="304"/>
    </location>
</feature>
<dbReference type="InterPro" id="IPR001322">
    <property type="entry name" value="Lamin_tail_dom"/>
</dbReference>
<dbReference type="SUPFAM" id="SSF54106">
    <property type="entry name" value="LysM domain"/>
    <property type="match status" value="1"/>
</dbReference>
<dbReference type="EMBL" id="PGTM01000072">
    <property type="protein sequence ID" value="PJF36198.1"/>
    <property type="molecule type" value="Genomic_DNA"/>
</dbReference>